<comment type="catalytic activity">
    <reaction evidence="1 12">
        <text>Endohydrolysis of (1-&gt;4)-beta-D-xylosidic linkages in xylans.</text>
        <dbReference type="EC" id="3.2.1.8"/>
    </reaction>
</comment>
<dbReference type="PROSITE" id="PS51760">
    <property type="entry name" value="GH10_2"/>
    <property type="match status" value="1"/>
</dbReference>
<keyword evidence="7" id="KW-1015">Disulfide bond</keyword>
<keyword evidence="5" id="KW-0677">Repeat</keyword>
<feature type="signal peptide" evidence="14">
    <location>
        <begin position="1"/>
        <end position="37"/>
    </location>
</feature>
<dbReference type="PROSITE" id="PS00561">
    <property type="entry name" value="CBM2_A"/>
    <property type="match status" value="1"/>
</dbReference>
<dbReference type="InterPro" id="IPR018366">
    <property type="entry name" value="CBM2_CS"/>
</dbReference>
<evidence type="ECO:0000256" key="6">
    <source>
        <dbReference type="ARBA" id="ARBA00022801"/>
    </source>
</evidence>
<dbReference type="Proteomes" id="UP001253595">
    <property type="component" value="Unassembled WGS sequence"/>
</dbReference>
<organism evidence="17 18">
    <name type="scientific">Cellvibrio fibrivorans</name>
    <dbReference type="NCBI Taxonomy" id="126350"/>
    <lineage>
        <taxon>Bacteria</taxon>
        <taxon>Pseudomonadati</taxon>
        <taxon>Pseudomonadota</taxon>
        <taxon>Gammaproteobacteria</taxon>
        <taxon>Cellvibrionales</taxon>
        <taxon>Cellvibrionaceae</taxon>
        <taxon>Cellvibrio</taxon>
    </lineage>
</organism>
<sequence length="630" mass="67668">MLKPKSSHTILAQVLKRTCGLVGVSAALAVSSQSALAACTYNVESEWSNGFVANITIKNDTGAPINNWSVNWGYSNNRISGTWNANFSGSNPYTASNVSWNGNIPVGQSVTFGFQGNKNGATAERPTVSGAACGGGVASSVAASSAPRSSVAPSSVPRSSVAPSSQPVVSSRSSSSSGYTVPANNFAQNGGVENGLTNWSTTAGTVARSTADKRSGSASALITGRTGSWNGLTFATGSLVSGSQYDVAVWVKLAPGTPDSVVQLTAKRQEDSDTSTYNEYTQVATATASSTEWRLLQGYYTQSGSTAFQHFIIEATDATISYYADDFSIGGQAPASSSSSSSRASSSAPAAKKFIGNITTSGAVRSDFTRYWNQITPENEGKWGSVEGTRDVYNWAPVDRIYAYARANNIPVKAHTFVWGAQSPSWINNLSAADTAAEIEEWIRDYCARYPDTAMIDVVNEAVVGHQPAAYAQKAFGNNWIQRVFQLARQYCPNSILILNDYNNIRWQHNEFIALAKAQGNYIDAVGLQAHELKGLTAAQVKTAIDNIWNQVGKPIYISEYDIGDTNDQVQLQNFQAHFPVFWDHPHVKGITIWGYVNGRTWIEGSGLIQDNGTPRPAMTWLLNNYINKQ</sequence>
<dbReference type="Pfam" id="PF00553">
    <property type="entry name" value="CBM_2"/>
    <property type="match status" value="1"/>
</dbReference>
<dbReference type="InterPro" id="IPR001000">
    <property type="entry name" value="GH10_dom"/>
</dbReference>
<gene>
    <name evidence="17" type="ORF">J2X05_002903</name>
</gene>
<comment type="similarity">
    <text evidence="2 12">Belongs to the glycosyl hydrolase 10 (cellulase F) family.</text>
</comment>
<dbReference type="InterPro" id="IPR001919">
    <property type="entry name" value="CBD2"/>
</dbReference>
<evidence type="ECO:0000256" key="7">
    <source>
        <dbReference type="ARBA" id="ARBA00023157"/>
    </source>
</evidence>
<dbReference type="InterPro" id="IPR003305">
    <property type="entry name" value="CenC_carb-bd"/>
</dbReference>
<dbReference type="Gene3D" id="3.20.20.80">
    <property type="entry name" value="Glycosidases"/>
    <property type="match status" value="1"/>
</dbReference>
<dbReference type="EC" id="3.2.1.8" evidence="12"/>
<evidence type="ECO:0000256" key="2">
    <source>
        <dbReference type="ARBA" id="ARBA00007495"/>
    </source>
</evidence>
<dbReference type="InterPro" id="IPR044846">
    <property type="entry name" value="GH10"/>
</dbReference>
<evidence type="ECO:0000259" key="15">
    <source>
        <dbReference type="PROSITE" id="PS51173"/>
    </source>
</evidence>
<evidence type="ECO:0000313" key="17">
    <source>
        <dbReference type="EMBL" id="MDR7090877.1"/>
    </source>
</evidence>
<keyword evidence="9 12" id="KW-0326">Glycosidase</keyword>
<dbReference type="SMART" id="SM00633">
    <property type="entry name" value="Glyco_10"/>
    <property type="match status" value="1"/>
</dbReference>
<keyword evidence="8 12" id="KW-0119">Carbohydrate metabolism</keyword>
<evidence type="ECO:0000256" key="12">
    <source>
        <dbReference type="RuleBase" id="RU361174"/>
    </source>
</evidence>
<evidence type="ECO:0000256" key="10">
    <source>
        <dbReference type="ARBA" id="ARBA00023326"/>
    </source>
</evidence>
<reference evidence="17 18" key="1">
    <citation type="submission" date="2023-07" db="EMBL/GenBank/DDBJ databases">
        <title>Sorghum-associated microbial communities from plants grown in Nebraska, USA.</title>
        <authorList>
            <person name="Schachtman D."/>
        </authorList>
    </citation>
    <scope>NUCLEOTIDE SEQUENCE [LARGE SCALE GENOMIC DNA]</scope>
    <source>
        <strain evidence="17 18">BE190</strain>
    </source>
</reference>
<dbReference type="InterPro" id="IPR008965">
    <property type="entry name" value="CBM2/CBM3_carb-bd_dom_sf"/>
</dbReference>
<dbReference type="InterPro" id="IPR017853">
    <property type="entry name" value="GH"/>
</dbReference>
<dbReference type="InterPro" id="IPR012291">
    <property type="entry name" value="CBM2_carb-bd_dom_sf"/>
</dbReference>
<dbReference type="Gene3D" id="2.60.40.290">
    <property type="match status" value="1"/>
</dbReference>
<dbReference type="RefSeq" id="WP_310073559.1">
    <property type="nucleotide sequence ID" value="NZ_JAVDVX010000005.1"/>
</dbReference>
<feature type="chain" id="PRO_5046628680" description="Beta-xylanase" evidence="14">
    <location>
        <begin position="38"/>
        <end position="630"/>
    </location>
</feature>
<keyword evidence="10 12" id="KW-0624">Polysaccharide degradation</keyword>
<evidence type="ECO:0000256" key="9">
    <source>
        <dbReference type="ARBA" id="ARBA00023295"/>
    </source>
</evidence>
<keyword evidence="3" id="KW-0858">Xylan degradation</keyword>
<dbReference type="Gene3D" id="2.60.120.260">
    <property type="entry name" value="Galactose-binding domain-like"/>
    <property type="match status" value="1"/>
</dbReference>
<dbReference type="PROSITE" id="PS00591">
    <property type="entry name" value="GH10_1"/>
    <property type="match status" value="1"/>
</dbReference>
<protein>
    <recommendedName>
        <fullName evidence="12">Beta-xylanase</fullName>
        <ecNumber evidence="12">3.2.1.8</ecNumber>
    </recommendedName>
</protein>
<keyword evidence="4 14" id="KW-0732">Signal</keyword>
<feature type="region of interest" description="Disordered" evidence="13">
    <location>
        <begin position="144"/>
        <end position="192"/>
    </location>
</feature>
<dbReference type="PROSITE" id="PS51173">
    <property type="entry name" value="CBM2"/>
    <property type="match status" value="1"/>
</dbReference>
<keyword evidence="18" id="KW-1185">Reference proteome</keyword>
<evidence type="ECO:0000256" key="1">
    <source>
        <dbReference type="ARBA" id="ARBA00000681"/>
    </source>
</evidence>
<feature type="domain" description="CBM2" evidence="15">
    <location>
        <begin position="32"/>
        <end position="136"/>
    </location>
</feature>
<name>A0ABU1V0H4_9GAMM</name>
<dbReference type="SUPFAM" id="SSF51445">
    <property type="entry name" value="(Trans)glycosidases"/>
    <property type="match status" value="1"/>
</dbReference>
<evidence type="ECO:0000256" key="4">
    <source>
        <dbReference type="ARBA" id="ARBA00022729"/>
    </source>
</evidence>
<proteinExistence type="inferred from homology"/>
<evidence type="ECO:0000256" key="11">
    <source>
        <dbReference type="PROSITE-ProRule" id="PRU10061"/>
    </source>
</evidence>
<evidence type="ECO:0000259" key="16">
    <source>
        <dbReference type="PROSITE" id="PS51760"/>
    </source>
</evidence>
<dbReference type="SMART" id="SM00637">
    <property type="entry name" value="CBD_II"/>
    <property type="match status" value="1"/>
</dbReference>
<dbReference type="SUPFAM" id="SSF49384">
    <property type="entry name" value="Carbohydrate-binding domain"/>
    <property type="match status" value="1"/>
</dbReference>
<dbReference type="EMBL" id="JAVDVX010000005">
    <property type="protein sequence ID" value="MDR7090877.1"/>
    <property type="molecule type" value="Genomic_DNA"/>
</dbReference>
<evidence type="ECO:0000256" key="3">
    <source>
        <dbReference type="ARBA" id="ARBA00022651"/>
    </source>
</evidence>
<evidence type="ECO:0000256" key="5">
    <source>
        <dbReference type="ARBA" id="ARBA00022737"/>
    </source>
</evidence>
<feature type="domain" description="GH10" evidence="16">
    <location>
        <begin position="345"/>
        <end position="625"/>
    </location>
</feature>
<dbReference type="PANTHER" id="PTHR31490:SF88">
    <property type="entry name" value="BETA-XYLANASE"/>
    <property type="match status" value="1"/>
</dbReference>
<feature type="active site" description="Nucleophile" evidence="11">
    <location>
        <position position="560"/>
    </location>
</feature>
<dbReference type="PRINTS" id="PR00134">
    <property type="entry name" value="GLHYDRLASE10"/>
</dbReference>
<dbReference type="Pfam" id="PF00331">
    <property type="entry name" value="Glyco_hydro_10"/>
    <property type="match status" value="1"/>
</dbReference>
<feature type="compositionally biased region" description="Low complexity" evidence="13">
    <location>
        <begin position="144"/>
        <end position="178"/>
    </location>
</feature>
<evidence type="ECO:0000256" key="13">
    <source>
        <dbReference type="SAM" id="MobiDB-lite"/>
    </source>
</evidence>
<comment type="caution">
    <text evidence="17">The sequence shown here is derived from an EMBL/GenBank/DDBJ whole genome shotgun (WGS) entry which is preliminary data.</text>
</comment>
<dbReference type="Pfam" id="PF02018">
    <property type="entry name" value="CBM_4_9"/>
    <property type="match status" value="1"/>
</dbReference>
<dbReference type="PANTHER" id="PTHR31490">
    <property type="entry name" value="GLYCOSYL HYDROLASE"/>
    <property type="match status" value="1"/>
</dbReference>
<dbReference type="SUPFAM" id="SSF49785">
    <property type="entry name" value="Galactose-binding domain-like"/>
    <property type="match status" value="1"/>
</dbReference>
<accession>A0ABU1V0H4</accession>
<dbReference type="InterPro" id="IPR008979">
    <property type="entry name" value="Galactose-bd-like_sf"/>
</dbReference>
<dbReference type="InterPro" id="IPR031158">
    <property type="entry name" value="GH10_AS"/>
</dbReference>
<keyword evidence="6 12" id="KW-0378">Hydrolase</keyword>
<evidence type="ECO:0000313" key="18">
    <source>
        <dbReference type="Proteomes" id="UP001253595"/>
    </source>
</evidence>
<evidence type="ECO:0000256" key="8">
    <source>
        <dbReference type="ARBA" id="ARBA00023277"/>
    </source>
</evidence>
<evidence type="ECO:0000256" key="14">
    <source>
        <dbReference type="SAM" id="SignalP"/>
    </source>
</evidence>